<dbReference type="AlphaFoldDB" id="D9SCJ5"/>
<dbReference type="HOGENOM" id="CLU_2342719_0_0_4"/>
<dbReference type="EMBL" id="CP002159">
    <property type="protein sequence ID" value="ADL56576.1"/>
    <property type="molecule type" value="Genomic_DNA"/>
</dbReference>
<dbReference type="OrthoDB" id="8569749at2"/>
<reference evidence="1 2" key="1">
    <citation type="submission" date="2010-08" db="EMBL/GenBank/DDBJ databases">
        <title>Complete sequence of Gallionella capsiferriformans ES-2.</title>
        <authorList>
            <consortium name="US DOE Joint Genome Institute"/>
            <person name="Lucas S."/>
            <person name="Copeland A."/>
            <person name="Lapidus A."/>
            <person name="Cheng J.-F."/>
            <person name="Bruce D."/>
            <person name="Goodwin L."/>
            <person name="Pitluck S."/>
            <person name="Chertkov O."/>
            <person name="Davenport K.W."/>
            <person name="Detter J.C."/>
            <person name="Han C."/>
            <person name="Tapia R."/>
            <person name="Land M."/>
            <person name="Hauser L."/>
            <person name="Chang Y.-J."/>
            <person name="Jeffries C."/>
            <person name="Kyrpides N."/>
            <person name="Ivanova N."/>
            <person name="Mikhailova N."/>
            <person name="Shelobolina E.S."/>
            <person name="Picardal F."/>
            <person name="Roden E."/>
            <person name="Emerson D."/>
            <person name="Woyke T."/>
        </authorList>
    </citation>
    <scope>NUCLEOTIDE SEQUENCE [LARGE SCALE GENOMIC DNA]</scope>
    <source>
        <strain evidence="1 2">ES-2</strain>
    </source>
</reference>
<dbReference type="Proteomes" id="UP000001235">
    <property type="component" value="Chromosome"/>
</dbReference>
<sequence length="97" mass="10850">MTAIYQEQLCKKSLGDVVISAAAQLSLVIDALNERKNRLLLTAQVGLPDHQFEAYRKILLDELGRNGFERDLEEILKQHTARNGSGRPIHAGKEVPE</sequence>
<name>D9SCJ5_GALCS</name>
<evidence type="ECO:0000313" key="2">
    <source>
        <dbReference type="Proteomes" id="UP000001235"/>
    </source>
</evidence>
<gene>
    <name evidence="1" type="ordered locus">Galf_2578</name>
</gene>
<dbReference type="RefSeq" id="WP_013294496.1">
    <property type="nucleotide sequence ID" value="NC_014394.1"/>
</dbReference>
<proteinExistence type="predicted"/>
<protein>
    <submittedName>
        <fullName evidence="1">Uncharacterized protein</fullName>
    </submittedName>
</protein>
<accession>D9SCJ5</accession>
<evidence type="ECO:0000313" key="1">
    <source>
        <dbReference type="EMBL" id="ADL56576.1"/>
    </source>
</evidence>
<dbReference type="KEGG" id="gca:Galf_2578"/>
<keyword evidence="2" id="KW-1185">Reference proteome</keyword>
<organism evidence="1 2">
    <name type="scientific">Gallionella capsiferriformans (strain ES-2)</name>
    <name type="common">Gallionella ferruginea capsiferriformans (strain ES-2)</name>
    <dbReference type="NCBI Taxonomy" id="395494"/>
    <lineage>
        <taxon>Bacteria</taxon>
        <taxon>Pseudomonadati</taxon>
        <taxon>Pseudomonadota</taxon>
        <taxon>Betaproteobacteria</taxon>
        <taxon>Nitrosomonadales</taxon>
        <taxon>Gallionellaceae</taxon>
        <taxon>Gallionella</taxon>
    </lineage>
</organism>